<feature type="coiled-coil region" evidence="6">
    <location>
        <begin position="243"/>
        <end position="270"/>
    </location>
</feature>
<dbReference type="PANTHER" id="PTHR43327:SF2">
    <property type="entry name" value="MODULATOR OF FTSH PROTEASE HFLK"/>
    <property type="match status" value="1"/>
</dbReference>
<comment type="subcellular location">
    <subcellularLocation>
        <location evidence="1">Membrane</location>
    </subcellularLocation>
</comment>
<feature type="compositionally biased region" description="Gly residues" evidence="7">
    <location>
        <begin position="1"/>
        <end position="40"/>
    </location>
</feature>
<evidence type="ECO:0000256" key="6">
    <source>
        <dbReference type="SAM" id="Coils"/>
    </source>
</evidence>
<dbReference type="GO" id="GO:0016020">
    <property type="term" value="C:membrane"/>
    <property type="evidence" value="ECO:0007669"/>
    <property type="project" value="UniProtKB-SubCell"/>
</dbReference>
<comment type="similarity">
    <text evidence="2">Belongs to the band 7/mec-2 family. HflK subfamily.</text>
</comment>
<keyword evidence="6" id="KW-0175">Coiled coil</keyword>
<organism evidence="10">
    <name type="scientific">hydrothermal vent metagenome</name>
    <dbReference type="NCBI Taxonomy" id="652676"/>
    <lineage>
        <taxon>unclassified sequences</taxon>
        <taxon>metagenomes</taxon>
        <taxon>ecological metagenomes</taxon>
    </lineage>
</organism>
<dbReference type="InterPro" id="IPR001107">
    <property type="entry name" value="Band_7"/>
</dbReference>
<dbReference type="AlphaFoldDB" id="A0A3B0TS27"/>
<evidence type="ECO:0000259" key="9">
    <source>
        <dbReference type="SMART" id="SM00244"/>
    </source>
</evidence>
<dbReference type="EMBL" id="UOEQ01000349">
    <property type="protein sequence ID" value="VAW21425.1"/>
    <property type="molecule type" value="Genomic_DNA"/>
</dbReference>
<keyword evidence="3 8" id="KW-0812">Transmembrane</keyword>
<gene>
    <name evidence="10" type="ORF">MNBD_ALPHA11-1109</name>
</gene>
<reference evidence="10" key="1">
    <citation type="submission" date="2018-06" db="EMBL/GenBank/DDBJ databases">
        <authorList>
            <person name="Zhirakovskaya E."/>
        </authorList>
    </citation>
    <scope>NUCLEOTIDE SEQUENCE</scope>
</reference>
<dbReference type="InterPro" id="IPR010201">
    <property type="entry name" value="HflK"/>
</dbReference>
<dbReference type="SMART" id="SM00244">
    <property type="entry name" value="PHB"/>
    <property type="match status" value="1"/>
</dbReference>
<evidence type="ECO:0000256" key="7">
    <source>
        <dbReference type="SAM" id="MobiDB-lite"/>
    </source>
</evidence>
<evidence type="ECO:0000256" key="8">
    <source>
        <dbReference type="SAM" id="Phobius"/>
    </source>
</evidence>
<evidence type="ECO:0000256" key="3">
    <source>
        <dbReference type="ARBA" id="ARBA00022692"/>
    </source>
</evidence>
<name>A0A3B0TS27_9ZZZZ</name>
<proteinExistence type="inferred from homology"/>
<dbReference type="InterPro" id="IPR036013">
    <property type="entry name" value="Band_7/SPFH_dom_sf"/>
</dbReference>
<accession>A0A3B0TS27</accession>
<keyword evidence="5 8" id="KW-0472">Membrane</keyword>
<evidence type="ECO:0000256" key="2">
    <source>
        <dbReference type="ARBA" id="ARBA00006971"/>
    </source>
</evidence>
<evidence type="ECO:0000256" key="5">
    <source>
        <dbReference type="ARBA" id="ARBA00023136"/>
    </source>
</evidence>
<keyword evidence="4 8" id="KW-1133">Transmembrane helix</keyword>
<dbReference type="PANTHER" id="PTHR43327">
    <property type="entry name" value="STOMATIN-LIKE PROTEIN 2, MITOCHONDRIAL"/>
    <property type="match status" value="1"/>
</dbReference>
<evidence type="ECO:0000256" key="1">
    <source>
        <dbReference type="ARBA" id="ARBA00004370"/>
    </source>
</evidence>
<dbReference type="SUPFAM" id="SSF117892">
    <property type="entry name" value="Band 7/SPFH domain"/>
    <property type="match status" value="1"/>
</dbReference>
<sequence length="365" mass="39707">MAWDNEGGGNKGGGGPWGQSPGGGGGRGPRRPNGGGGGGTPPDIEELLKRGRDQFGGELPGGKWFFVGIFFAAVVFWATQAIYQVAPQEIGVEMLFGQPKEELSNSGLHMVWWPLETVEKIAITENQTNIASIVAGRPRTDEGLMLSGDQNIVDVSFSVLWRIDDPAAYLFNVNDPAEMVRKTAESAMREVVGRRPADDIFRDDKEGVNFEVQEITQNILNSYVAGITISRVAIEQVAPPVEVADAFDEVQRAQQDEDRFQEEARQYANTLLGNARGQAAQISEDAAAYKDRVVKEAEGEAARFISVYEEYAKAPEVTRKRLFLETMEQVLASSNMVIIESGAGTGVVPYLPLPELRSNTAVQGN</sequence>
<feature type="region of interest" description="Disordered" evidence="7">
    <location>
        <begin position="1"/>
        <end position="46"/>
    </location>
</feature>
<dbReference type="NCBIfam" id="TIGR01933">
    <property type="entry name" value="hflK"/>
    <property type="match status" value="1"/>
</dbReference>
<feature type="transmembrane region" description="Helical" evidence="8">
    <location>
        <begin position="64"/>
        <end position="86"/>
    </location>
</feature>
<dbReference type="InterPro" id="IPR050710">
    <property type="entry name" value="Band7/mec-2_domain"/>
</dbReference>
<dbReference type="CDD" id="cd03404">
    <property type="entry name" value="SPFH_HflK"/>
    <property type="match status" value="1"/>
</dbReference>
<dbReference type="Pfam" id="PF01145">
    <property type="entry name" value="Band_7"/>
    <property type="match status" value="1"/>
</dbReference>
<evidence type="ECO:0000256" key="4">
    <source>
        <dbReference type="ARBA" id="ARBA00022989"/>
    </source>
</evidence>
<protein>
    <submittedName>
        <fullName evidence="10">HflK protein</fullName>
    </submittedName>
</protein>
<feature type="domain" description="Band 7" evidence="9">
    <location>
        <begin position="80"/>
        <end position="251"/>
    </location>
</feature>
<dbReference type="Gene3D" id="3.30.479.30">
    <property type="entry name" value="Band 7 domain"/>
    <property type="match status" value="1"/>
</dbReference>
<evidence type="ECO:0000313" key="10">
    <source>
        <dbReference type="EMBL" id="VAW21425.1"/>
    </source>
</evidence>